<comment type="similarity">
    <text evidence="1">In the N-terminal section; belongs to the glycosyltransferase 20 family.</text>
</comment>
<dbReference type="SUPFAM" id="SSF53756">
    <property type="entry name" value="UDP-Glycosyltransferase/glycogen phosphorylase"/>
    <property type="match status" value="1"/>
</dbReference>
<dbReference type="CDD" id="cd03788">
    <property type="entry name" value="GT20_TPS"/>
    <property type="match status" value="1"/>
</dbReference>
<dbReference type="PANTHER" id="PTHR10788:SF94">
    <property type="entry name" value="ALPHA,ALPHA-TREHALOSE-PHOSPHATE SYNTHASE [UDP-FORMING] 5"/>
    <property type="match status" value="1"/>
</dbReference>
<comment type="similarity">
    <text evidence="2">In the C-terminal section; belongs to the trehalose phosphatase family.</text>
</comment>
<evidence type="ECO:0000313" key="4">
    <source>
        <dbReference type="Proteomes" id="UP000023152"/>
    </source>
</evidence>
<evidence type="ECO:0000256" key="1">
    <source>
        <dbReference type="ARBA" id="ARBA00005409"/>
    </source>
</evidence>
<dbReference type="Proteomes" id="UP000023152">
    <property type="component" value="Unassembled WGS sequence"/>
</dbReference>
<dbReference type="Gene3D" id="3.40.50.2000">
    <property type="entry name" value="Glycogen Phosphorylase B"/>
    <property type="match status" value="2"/>
</dbReference>
<dbReference type="InterPro" id="IPR036412">
    <property type="entry name" value="HAD-like_sf"/>
</dbReference>
<keyword evidence="4" id="KW-1185">Reference proteome</keyword>
<dbReference type="AlphaFoldDB" id="X6MEB4"/>
<sequence length="915" mass="104607">LPLSISKTDKGWQVKWNDPRDLLANMRMLDRDYSVQFVGWPGIDVKDEEQDELDDVLQQLEHPCYAVYLDAKTREEFHNEFCKGILWPLFHYVMPTSHFDQSRKYEALWRVYQNVNMLFARKASVATDNEEDAIIWFHSYHLLTAPNFLRKSRPTAQIGFFLHTVFPTSEVFRTLPTRIEVLRGMLASDLIGFHTFDYARHFLSSCKRILDLDFHTLPDDGTLVVHVLGRDVSLRIGHVSIRSHEVHEDCMSDVVKRYAQEFRQRFVGKDDKKIILTVGEYEIVRGLLFTIQGFASFLEEFPKWQDSVVLVVLIRLPNSIQGGLGHYLVKDEIVKEIESINAKYPGKQKVYALYTIADVSLFGTFWDGFNTMPYELTAAQGAVNLPGVVIVSEFMGCMRSLSGVLRVNPWKSSELSQSIQQALVMTAEERRIAHTRRFNHVMHYTFERWAKGYLRDLRKAGEAESQKDIVPIGMGSTAAWVYLEKDFVRLRDMESLLINSFKNAKTRILLFDYGGTLADSEERSRNIAMSHFHSSASVDGGSSTGGSYLKSAPSNILCHLNALAEDPNTYVCVISGHTRSEIDSALPNSPKLCVASEKGAFLRWRGENRWHQHPKLGDYSSWQQIALDVLRTYTERTDGAFIQRKETALVWHYQDSDPDYGDMQAVELERYLRRLLLPFYNITIQKYDHGRILEVLPSEINKGSAAVAIIRKVLDEMEMKTEKADKQDIFLLCVGNDRSDEKMFEAVELSGQEFGTEHIFSVTIGIQPTHAKFYLQDQKEIQWLLSILSGSLRYAKPKGNLGNRMLANQSVPSFNTMQNKESSALGTNKRFAAKKQDSRSQQTPRLGLQTVPSKTELEGTEMPLGMKKTKNSKFLSSGSTGNLQSLIQVAFFCVFRNNDRNWPNNNSMNKSFSFF</sequence>
<protein>
    <submittedName>
        <fullName evidence="3">Trehalose-6-phosphate synthase domain-containing protein</fullName>
    </submittedName>
</protein>
<dbReference type="Gene3D" id="3.40.50.1000">
    <property type="entry name" value="HAD superfamily/HAD-like"/>
    <property type="match status" value="1"/>
</dbReference>
<dbReference type="Gene3D" id="3.30.70.1020">
    <property type="entry name" value="Trehalose-6-phosphate phosphatase related protein, domain 2"/>
    <property type="match status" value="1"/>
</dbReference>
<name>X6MEB4_RETFI</name>
<organism evidence="3 4">
    <name type="scientific">Reticulomyxa filosa</name>
    <dbReference type="NCBI Taxonomy" id="46433"/>
    <lineage>
        <taxon>Eukaryota</taxon>
        <taxon>Sar</taxon>
        <taxon>Rhizaria</taxon>
        <taxon>Retaria</taxon>
        <taxon>Foraminifera</taxon>
        <taxon>Monothalamids</taxon>
        <taxon>Reticulomyxidae</taxon>
        <taxon>Reticulomyxa</taxon>
    </lineage>
</organism>
<dbReference type="NCBIfam" id="TIGR01484">
    <property type="entry name" value="HAD-SF-IIB"/>
    <property type="match status" value="1"/>
</dbReference>
<gene>
    <name evidence="3" type="ORF">RFI_25378</name>
</gene>
<feature type="non-terminal residue" evidence="3">
    <location>
        <position position="1"/>
    </location>
</feature>
<dbReference type="InterPro" id="IPR023214">
    <property type="entry name" value="HAD_sf"/>
</dbReference>
<dbReference type="GO" id="GO:0005992">
    <property type="term" value="P:trehalose biosynthetic process"/>
    <property type="evidence" value="ECO:0007669"/>
    <property type="project" value="InterPro"/>
</dbReference>
<dbReference type="Pfam" id="PF00982">
    <property type="entry name" value="Glyco_transf_20"/>
    <property type="match status" value="1"/>
</dbReference>
<reference evidence="3 4" key="1">
    <citation type="journal article" date="2013" name="Curr. Biol.">
        <title>The Genome of the Foraminiferan Reticulomyxa filosa.</title>
        <authorList>
            <person name="Glockner G."/>
            <person name="Hulsmann N."/>
            <person name="Schleicher M."/>
            <person name="Noegel A.A."/>
            <person name="Eichinger L."/>
            <person name="Gallinger C."/>
            <person name="Pawlowski J."/>
            <person name="Sierra R."/>
            <person name="Euteneuer U."/>
            <person name="Pillet L."/>
            <person name="Moustafa A."/>
            <person name="Platzer M."/>
            <person name="Groth M."/>
            <person name="Szafranski K."/>
            <person name="Schliwa M."/>
        </authorList>
    </citation>
    <scope>NUCLEOTIDE SEQUENCE [LARGE SCALE GENOMIC DNA]</scope>
</reference>
<proteinExistence type="inferred from homology"/>
<evidence type="ECO:0000256" key="2">
    <source>
        <dbReference type="ARBA" id="ARBA00006330"/>
    </source>
</evidence>
<dbReference type="OrthoDB" id="755951at2759"/>
<dbReference type="GO" id="GO:0004805">
    <property type="term" value="F:trehalose-phosphatase activity"/>
    <property type="evidence" value="ECO:0007669"/>
    <property type="project" value="TreeGrafter"/>
</dbReference>
<dbReference type="FunFam" id="3.40.50.1000:FF:000052">
    <property type="entry name" value="Alpha,alpha-trehalose-phosphate synthase [UDP-forming] 6"/>
    <property type="match status" value="1"/>
</dbReference>
<dbReference type="Pfam" id="PF02358">
    <property type="entry name" value="Trehalose_PPase"/>
    <property type="match status" value="1"/>
</dbReference>
<dbReference type="OMA" id="TSWDKRR"/>
<dbReference type="NCBIfam" id="TIGR00685">
    <property type="entry name" value="T6PP"/>
    <property type="match status" value="1"/>
</dbReference>
<dbReference type="EMBL" id="ASPP01021832">
    <property type="protein sequence ID" value="ETO12001.1"/>
    <property type="molecule type" value="Genomic_DNA"/>
</dbReference>
<dbReference type="PANTHER" id="PTHR10788">
    <property type="entry name" value="TREHALOSE-6-PHOSPHATE SYNTHASE"/>
    <property type="match status" value="1"/>
</dbReference>
<dbReference type="InterPro" id="IPR006379">
    <property type="entry name" value="HAD-SF_hydro_IIB"/>
</dbReference>
<dbReference type="InterPro" id="IPR003337">
    <property type="entry name" value="Trehalose_PPase"/>
</dbReference>
<evidence type="ECO:0000313" key="3">
    <source>
        <dbReference type="EMBL" id="ETO12001.1"/>
    </source>
</evidence>
<comment type="caution">
    <text evidence="3">The sequence shown here is derived from an EMBL/GenBank/DDBJ whole genome shotgun (WGS) entry which is preliminary data.</text>
</comment>
<dbReference type="InterPro" id="IPR001830">
    <property type="entry name" value="Glyco_trans_20"/>
</dbReference>
<dbReference type="GO" id="GO:0005829">
    <property type="term" value="C:cytosol"/>
    <property type="evidence" value="ECO:0007669"/>
    <property type="project" value="TreeGrafter"/>
</dbReference>
<accession>X6MEB4</accession>
<dbReference type="SUPFAM" id="SSF56784">
    <property type="entry name" value="HAD-like"/>
    <property type="match status" value="1"/>
</dbReference>